<accession>A0A1I1NDJ6</accession>
<keyword evidence="3" id="KW-1185">Reference proteome</keyword>
<gene>
    <name evidence="2" type="ORF">SAMN04487907_11516</name>
</gene>
<feature type="domain" description="Non-reducing end beta-L-arabinofuranosidase-like GH127 middle" evidence="1">
    <location>
        <begin position="2"/>
        <end position="55"/>
    </location>
</feature>
<reference evidence="3" key="1">
    <citation type="submission" date="2016-10" db="EMBL/GenBank/DDBJ databases">
        <authorList>
            <person name="Varghese N."/>
            <person name="Submissions S."/>
        </authorList>
    </citation>
    <scope>NUCLEOTIDE SEQUENCE [LARGE SCALE GENOMIC DNA]</scope>
    <source>
        <strain evidence="3">DSM 24499</strain>
    </source>
</reference>
<name>A0A1I1NDJ6_9FLAO</name>
<evidence type="ECO:0000313" key="2">
    <source>
        <dbReference type="EMBL" id="SFC92843.1"/>
    </source>
</evidence>
<organism evidence="2 3">
    <name type="scientific">Zunongwangia mangrovi</name>
    <dbReference type="NCBI Taxonomy" id="1334022"/>
    <lineage>
        <taxon>Bacteria</taxon>
        <taxon>Pseudomonadati</taxon>
        <taxon>Bacteroidota</taxon>
        <taxon>Flavobacteriia</taxon>
        <taxon>Flavobacteriales</taxon>
        <taxon>Flavobacteriaceae</taxon>
        <taxon>Zunongwangia</taxon>
    </lineage>
</organism>
<dbReference type="AlphaFoldDB" id="A0A1I1NDJ6"/>
<dbReference type="PANTHER" id="PTHR31151:SF0">
    <property type="entry name" value="PROLINE-TRNA LIGASE (DUF1680)"/>
    <property type="match status" value="1"/>
</dbReference>
<dbReference type="STRING" id="1334022.SAMN04487907_11516"/>
<dbReference type="Pfam" id="PF20736">
    <property type="entry name" value="Glyco_hydro127M"/>
    <property type="match status" value="1"/>
</dbReference>
<evidence type="ECO:0000313" key="3">
    <source>
        <dbReference type="Proteomes" id="UP000199438"/>
    </source>
</evidence>
<sequence length="139" mass="15823">GKGKFDLKLRVPGWATKEFIVKINGKEESVEATPGTYLTLSRKWKDGDTVELTMPFGFHLDPVMDQQNIASLFYGPVLLAAQEDEPRTEWRKVNFDAEDIGASIKGNPEELTFEIDGITYKPFYETYGRHSVYLDVDLE</sequence>
<protein>
    <submittedName>
        <fullName evidence="2">Beta-L-arabinofuranosidase, GH127</fullName>
    </submittedName>
</protein>
<dbReference type="EMBL" id="FOKV01000015">
    <property type="protein sequence ID" value="SFC92843.1"/>
    <property type="molecule type" value="Genomic_DNA"/>
</dbReference>
<dbReference type="PANTHER" id="PTHR31151">
    <property type="entry name" value="PROLINE-TRNA LIGASE (DUF1680)"/>
    <property type="match status" value="1"/>
</dbReference>
<proteinExistence type="predicted"/>
<evidence type="ECO:0000259" key="1">
    <source>
        <dbReference type="Pfam" id="PF20736"/>
    </source>
</evidence>
<dbReference type="Proteomes" id="UP000199438">
    <property type="component" value="Unassembled WGS sequence"/>
</dbReference>
<dbReference type="InterPro" id="IPR049046">
    <property type="entry name" value="Beta-AFase-like_GH127_middle"/>
</dbReference>
<feature type="non-terminal residue" evidence="2">
    <location>
        <position position="1"/>
    </location>
</feature>